<reference evidence="2 3" key="1">
    <citation type="journal article" date="2008" name="J. Bacteriol.">
        <title>The genome of Heliobacterium modesticaldum, a phototrophic representative of the Firmicutes containing the simplest photosynthetic apparatus.</title>
        <authorList>
            <person name="Sattley W.M."/>
            <person name="Madigan M.T."/>
            <person name="Swingley W.D."/>
            <person name="Cheung P.C."/>
            <person name="Clocksin K.M."/>
            <person name="Conrad A.L."/>
            <person name="Dejesa L.C."/>
            <person name="Honchak B.M."/>
            <person name="Jung D.O."/>
            <person name="Karbach L.E."/>
            <person name="Kurdoglu A."/>
            <person name="Lahiri S."/>
            <person name="Mastrian S.D."/>
            <person name="Page L.E."/>
            <person name="Taylor H.L."/>
            <person name="Wang Z.T."/>
            <person name="Raymond J."/>
            <person name="Chen M."/>
            <person name="Blankenship R.E."/>
            <person name="Touchman J.W."/>
        </authorList>
    </citation>
    <scope>NUCLEOTIDE SEQUENCE [LARGE SCALE GENOMIC DNA]</scope>
    <source>
        <strain evidence="3">ATCC 51547 / Ice1</strain>
    </source>
</reference>
<evidence type="ECO:0000313" key="3">
    <source>
        <dbReference type="Proteomes" id="UP000008550"/>
    </source>
</evidence>
<accession>B0TI59</accession>
<dbReference type="Proteomes" id="UP000008550">
    <property type="component" value="Chromosome"/>
</dbReference>
<dbReference type="EMBL" id="CP000930">
    <property type="protein sequence ID" value="ABZ83479.1"/>
    <property type="molecule type" value="Genomic_DNA"/>
</dbReference>
<keyword evidence="3" id="KW-1185">Reference proteome</keyword>
<dbReference type="STRING" id="498761.HM1_1095"/>
<dbReference type="KEGG" id="hmo:HM1_1095"/>
<evidence type="ECO:0000313" key="2">
    <source>
        <dbReference type="EMBL" id="ABZ83479.1"/>
    </source>
</evidence>
<organism evidence="2 3">
    <name type="scientific">Heliobacterium modesticaldum (strain ATCC 51547 / Ice1)</name>
    <dbReference type="NCBI Taxonomy" id="498761"/>
    <lineage>
        <taxon>Bacteria</taxon>
        <taxon>Bacillati</taxon>
        <taxon>Bacillota</taxon>
        <taxon>Clostridia</taxon>
        <taxon>Eubacteriales</taxon>
        <taxon>Heliobacteriaceae</taxon>
        <taxon>Heliomicrobium</taxon>
    </lineage>
</organism>
<proteinExistence type="predicted"/>
<keyword evidence="1" id="KW-0472">Membrane</keyword>
<sequence length="44" mass="4820">MQIGQAFPSRCLQAKLGCPGWFGLILSFPLPLFFNSASAKLIHI</sequence>
<dbReference type="AlphaFoldDB" id="B0TI59"/>
<keyword evidence="1" id="KW-0812">Transmembrane</keyword>
<dbReference type="HOGENOM" id="CLU_3217058_0_0_9"/>
<evidence type="ECO:0000256" key="1">
    <source>
        <dbReference type="SAM" id="Phobius"/>
    </source>
</evidence>
<feature type="transmembrane region" description="Helical" evidence="1">
    <location>
        <begin position="20"/>
        <end position="42"/>
    </location>
</feature>
<gene>
    <name evidence="2" type="ORF">HM1_1095</name>
</gene>
<name>B0TI59_HELMI</name>
<protein>
    <submittedName>
        <fullName evidence="2">Uncharacterized protein</fullName>
    </submittedName>
</protein>
<keyword evidence="1" id="KW-1133">Transmembrane helix</keyword>